<feature type="transmembrane region" description="Helical" evidence="2">
    <location>
        <begin position="127"/>
        <end position="147"/>
    </location>
</feature>
<reference evidence="4 5" key="1">
    <citation type="submission" date="2017-08" db="EMBL/GenBank/DDBJ databases">
        <title>Reclassification of Bisgaard taxon 37 and 44.</title>
        <authorList>
            <person name="Christensen H."/>
        </authorList>
    </citation>
    <scope>NUCLEOTIDE SEQUENCE [LARGE SCALE GENOMIC DNA]</scope>
    <source>
        <strain evidence="4 5">EEAB3T1</strain>
    </source>
</reference>
<evidence type="ECO:0000256" key="2">
    <source>
        <dbReference type="SAM" id="Phobius"/>
    </source>
</evidence>
<dbReference type="RefSeq" id="WP_119534132.1">
    <property type="nucleotide sequence ID" value="NZ_NRJF01000026.1"/>
</dbReference>
<keyword evidence="1" id="KW-0143">Chaperone</keyword>
<keyword evidence="2" id="KW-0472">Membrane</keyword>
<dbReference type="OrthoDB" id="5674474at2"/>
<protein>
    <recommendedName>
        <fullName evidence="3">J domain-containing protein</fullName>
    </recommendedName>
</protein>
<dbReference type="Gene3D" id="1.10.287.110">
    <property type="entry name" value="DnaJ domain"/>
    <property type="match status" value="1"/>
</dbReference>
<gene>
    <name evidence="4" type="ORF">CKF59_01060</name>
</gene>
<dbReference type="InterPro" id="IPR001623">
    <property type="entry name" value="DnaJ_domain"/>
</dbReference>
<accession>A0A3A1YIH5</accession>
<dbReference type="CDD" id="cd06257">
    <property type="entry name" value="DnaJ"/>
    <property type="match status" value="1"/>
</dbReference>
<keyword evidence="2" id="KW-0812">Transmembrane</keyword>
<keyword evidence="5" id="KW-1185">Reference proteome</keyword>
<proteinExistence type="predicted"/>
<dbReference type="PANTHER" id="PTHR24074">
    <property type="entry name" value="CO-CHAPERONE PROTEIN DJLA"/>
    <property type="match status" value="1"/>
</dbReference>
<feature type="domain" description="J" evidence="3">
    <location>
        <begin position="231"/>
        <end position="291"/>
    </location>
</feature>
<feature type="transmembrane region" description="Helical" evidence="2">
    <location>
        <begin position="159"/>
        <end position="181"/>
    </location>
</feature>
<evidence type="ECO:0000313" key="4">
    <source>
        <dbReference type="EMBL" id="RIY37962.1"/>
    </source>
</evidence>
<dbReference type="InterPro" id="IPR050817">
    <property type="entry name" value="DjlA_DnaK_co-chaperone"/>
</dbReference>
<dbReference type="SUPFAM" id="SSF46565">
    <property type="entry name" value="Chaperone J-domain"/>
    <property type="match status" value="1"/>
</dbReference>
<evidence type="ECO:0000313" key="5">
    <source>
        <dbReference type="Proteomes" id="UP000265964"/>
    </source>
</evidence>
<dbReference type="Proteomes" id="UP000265964">
    <property type="component" value="Unassembled WGS sequence"/>
</dbReference>
<name>A0A3A1YIH5_9GAMM</name>
<feature type="transmembrane region" description="Helical" evidence="2">
    <location>
        <begin position="12"/>
        <end position="37"/>
    </location>
</feature>
<dbReference type="InterPro" id="IPR036869">
    <property type="entry name" value="J_dom_sf"/>
</dbReference>
<dbReference type="SMART" id="SM00271">
    <property type="entry name" value="DnaJ"/>
    <property type="match status" value="1"/>
</dbReference>
<sequence length="291" mass="32573">MQKKFPWLMPAVFGFIGLLIFQSFIGLLIGVGIGYFFQRRQSESDIRNAELFQRQVNNLAEIIGILLRKTGNATRSNINDAKTLFGEEISRSFAHVDVHTAMQRLEDAATNSSYDESVSLNSLRNSLAMSVASRSGVYFLTIIIYVYCNAARTRGDDKFYDAMFTIGSALGIPPQIVAVLLMRATDYGNSQNAHGGYSWGQSDFGGGQYNQQDSYNRNYYRAADSQKELQAAYQTLGVTAEVTKDELRKAKRRLLAKWHPDKAPEGKKDEYTEMSQKINAAADLITAYKGF</sequence>
<dbReference type="Pfam" id="PF00226">
    <property type="entry name" value="DnaJ"/>
    <property type="match status" value="1"/>
</dbReference>
<evidence type="ECO:0000259" key="3">
    <source>
        <dbReference type="PROSITE" id="PS50076"/>
    </source>
</evidence>
<dbReference type="EMBL" id="NRJF01000026">
    <property type="protein sequence ID" value="RIY37962.1"/>
    <property type="molecule type" value="Genomic_DNA"/>
</dbReference>
<evidence type="ECO:0000256" key="1">
    <source>
        <dbReference type="ARBA" id="ARBA00023186"/>
    </source>
</evidence>
<comment type="caution">
    <text evidence="4">The sequence shown here is derived from an EMBL/GenBank/DDBJ whole genome shotgun (WGS) entry which is preliminary data.</text>
</comment>
<dbReference type="PROSITE" id="PS50076">
    <property type="entry name" value="DNAJ_2"/>
    <property type="match status" value="1"/>
</dbReference>
<dbReference type="AlphaFoldDB" id="A0A3A1YIH5"/>
<keyword evidence="2" id="KW-1133">Transmembrane helix</keyword>
<organism evidence="4 5">
    <name type="scientific">Psittacicella gerlachiana</name>
    <dbReference type="NCBI Taxonomy" id="2028574"/>
    <lineage>
        <taxon>Bacteria</taxon>
        <taxon>Pseudomonadati</taxon>
        <taxon>Pseudomonadota</taxon>
        <taxon>Gammaproteobacteria</taxon>
        <taxon>Pasteurellales</taxon>
        <taxon>Psittacicellaceae</taxon>
        <taxon>Psittacicella</taxon>
    </lineage>
</organism>